<organism evidence="17 18">
    <name type="scientific">Kaistella daneshvariae</name>
    <dbReference type="NCBI Taxonomy" id="2487074"/>
    <lineage>
        <taxon>Bacteria</taxon>
        <taxon>Pseudomonadati</taxon>
        <taxon>Bacteroidota</taxon>
        <taxon>Flavobacteriia</taxon>
        <taxon>Flavobacteriales</taxon>
        <taxon>Weeksellaceae</taxon>
        <taxon>Chryseobacterium group</taxon>
        <taxon>Kaistella</taxon>
    </lineage>
</organism>
<sequence>MKKFFYTFVVIATFFTSCKPKENIVYLSNDNFEQEVSKARYEGLRIQQGDKLQILVSALDEIAVRPFNVQTMSRTGSAGEGSGASNMSTTPTEYTVTADGTINFPVLGSIYCEGMTKKQLQKDLESRLLRYLTDPMVTVTLANFNFSVLGEVKSPGQKTSTTEKLNLFQALALAGDTTYDANKTNIKLIRYSETAQKDEVVSLDLSEASIINSPYYYLQQNDILYVEPDRNKQVGVNTSANADKWLRYIAVILGILTVTLTLTRTL</sequence>
<dbReference type="Pfam" id="PF02563">
    <property type="entry name" value="Poly_export"/>
    <property type="match status" value="1"/>
</dbReference>
<dbReference type="Gene3D" id="3.30.1950.10">
    <property type="entry name" value="wza like domain"/>
    <property type="match status" value="1"/>
</dbReference>
<reference evidence="17 18" key="1">
    <citation type="submission" date="2018-11" db="EMBL/GenBank/DDBJ databases">
        <title>Proposal to divide the Flavobacteriaceae and reorganize its genera based on Amino Acid Identity values calculated from whole genome sequences.</title>
        <authorList>
            <person name="Nicholson A.C."/>
            <person name="Gulvik C.A."/>
            <person name="Whitney A.M."/>
            <person name="Humrighouse B.W."/>
            <person name="Bell M."/>
            <person name="Holmes B."/>
            <person name="Steigerwalt A.G."/>
            <person name="Villarma A."/>
            <person name="Sheth M."/>
            <person name="Batra D."/>
            <person name="Pryor J."/>
            <person name="Bernardet J.-F."/>
            <person name="Hugo C."/>
            <person name="Kampfer P."/>
            <person name="Newman J.D."/>
            <person name="McQuiston J.R."/>
        </authorList>
    </citation>
    <scope>NUCLEOTIDE SEQUENCE [LARGE SCALE GENOMIC DNA]</scope>
    <source>
        <strain evidence="17 18">H3001</strain>
    </source>
</reference>
<comment type="similarity">
    <text evidence="2">Belongs to the BexD/CtrA/VexA family.</text>
</comment>
<keyword evidence="13" id="KW-0998">Cell outer membrane</keyword>
<keyword evidence="18" id="KW-1185">Reference proteome</keyword>
<evidence type="ECO:0000259" key="15">
    <source>
        <dbReference type="Pfam" id="PF02563"/>
    </source>
</evidence>
<keyword evidence="8" id="KW-0625">Polysaccharide transport</keyword>
<dbReference type="PROSITE" id="PS51257">
    <property type="entry name" value="PROKAR_LIPOPROTEIN"/>
    <property type="match status" value="1"/>
</dbReference>
<evidence type="ECO:0000256" key="11">
    <source>
        <dbReference type="ARBA" id="ARBA00023136"/>
    </source>
</evidence>
<dbReference type="Proteomes" id="UP000274483">
    <property type="component" value="Chromosome"/>
</dbReference>
<keyword evidence="5" id="KW-0762">Sugar transport</keyword>
<dbReference type="Pfam" id="PF22461">
    <property type="entry name" value="SLBB_2"/>
    <property type="match status" value="1"/>
</dbReference>
<evidence type="ECO:0000259" key="16">
    <source>
        <dbReference type="Pfam" id="PF22461"/>
    </source>
</evidence>
<comment type="subcellular location">
    <subcellularLocation>
        <location evidence="1">Cell outer membrane</location>
        <topology evidence="1">Multi-pass membrane protein</topology>
    </subcellularLocation>
</comment>
<dbReference type="InterPro" id="IPR054765">
    <property type="entry name" value="SLBB_dom"/>
</dbReference>
<keyword evidence="14" id="KW-0449">Lipoprotein</keyword>
<evidence type="ECO:0000256" key="6">
    <source>
        <dbReference type="ARBA" id="ARBA00022692"/>
    </source>
</evidence>
<feature type="domain" description="SLBB" evidence="16">
    <location>
        <begin position="146"/>
        <end position="226"/>
    </location>
</feature>
<evidence type="ECO:0000256" key="9">
    <source>
        <dbReference type="ARBA" id="ARBA00023065"/>
    </source>
</evidence>
<keyword evidence="7" id="KW-0732">Signal</keyword>
<evidence type="ECO:0000256" key="5">
    <source>
        <dbReference type="ARBA" id="ARBA00022597"/>
    </source>
</evidence>
<keyword evidence="10" id="KW-0626">Porin</keyword>
<keyword evidence="11" id="KW-0472">Membrane</keyword>
<keyword evidence="3" id="KW-0813">Transport</keyword>
<evidence type="ECO:0000256" key="3">
    <source>
        <dbReference type="ARBA" id="ARBA00022448"/>
    </source>
</evidence>
<dbReference type="PANTHER" id="PTHR33619:SF3">
    <property type="entry name" value="POLYSACCHARIDE EXPORT PROTEIN GFCE-RELATED"/>
    <property type="match status" value="1"/>
</dbReference>
<evidence type="ECO:0000256" key="14">
    <source>
        <dbReference type="ARBA" id="ARBA00023288"/>
    </source>
</evidence>
<evidence type="ECO:0000256" key="7">
    <source>
        <dbReference type="ARBA" id="ARBA00022729"/>
    </source>
</evidence>
<dbReference type="InterPro" id="IPR003715">
    <property type="entry name" value="Poly_export_N"/>
</dbReference>
<feature type="domain" description="Polysaccharide export protein N-terminal" evidence="15">
    <location>
        <begin position="43"/>
        <end position="141"/>
    </location>
</feature>
<dbReference type="InterPro" id="IPR049712">
    <property type="entry name" value="Poly_export"/>
</dbReference>
<accession>A0ABM7C6R9</accession>
<proteinExistence type="inferred from homology"/>
<name>A0ABM7C6R9_9FLAO</name>
<protein>
    <submittedName>
        <fullName evidence="17">Polysaccharide export protein</fullName>
    </submittedName>
</protein>
<keyword evidence="4" id="KW-1134">Transmembrane beta strand</keyword>
<dbReference type="EMBL" id="CP034158">
    <property type="protein sequence ID" value="AZI66644.1"/>
    <property type="molecule type" value="Genomic_DNA"/>
</dbReference>
<evidence type="ECO:0000256" key="8">
    <source>
        <dbReference type="ARBA" id="ARBA00023047"/>
    </source>
</evidence>
<dbReference type="PANTHER" id="PTHR33619">
    <property type="entry name" value="POLYSACCHARIDE EXPORT PROTEIN GFCE-RELATED"/>
    <property type="match status" value="1"/>
</dbReference>
<evidence type="ECO:0000313" key="17">
    <source>
        <dbReference type="EMBL" id="AZI66644.1"/>
    </source>
</evidence>
<evidence type="ECO:0000256" key="13">
    <source>
        <dbReference type="ARBA" id="ARBA00023237"/>
    </source>
</evidence>
<keyword evidence="6" id="KW-0812">Transmembrane</keyword>
<keyword evidence="9" id="KW-0406">Ion transport</keyword>
<gene>
    <name evidence="17" type="ORF">EIB71_02640</name>
</gene>
<evidence type="ECO:0000256" key="2">
    <source>
        <dbReference type="ARBA" id="ARBA00009450"/>
    </source>
</evidence>
<evidence type="ECO:0000313" key="18">
    <source>
        <dbReference type="Proteomes" id="UP000274483"/>
    </source>
</evidence>
<evidence type="ECO:0000256" key="10">
    <source>
        <dbReference type="ARBA" id="ARBA00023114"/>
    </source>
</evidence>
<evidence type="ECO:0000256" key="12">
    <source>
        <dbReference type="ARBA" id="ARBA00023139"/>
    </source>
</evidence>
<evidence type="ECO:0000256" key="1">
    <source>
        <dbReference type="ARBA" id="ARBA00004571"/>
    </source>
</evidence>
<keyword evidence="12" id="KW-0564">Palmitate</keyword>
<evidence type="ECO:0000256" key="4">
    <source>
        <dbReference type="ARBA" id="ARBA00022452"/>
    </source>
</evidence>